<dbReference type="SUPFAM" id="SSF88697">
    <property type="entry name" value="PUA domain-like"/>
    <property type="match status" value="1"/>
</dbReference>
<feature type="domain" description="Ribosomal RNA small subunit methyltransferase E methyltransferase" evidence="13">
    <location>
        <begin position="87"/>
        <end position="246"/>
    </location>
</feature>
<dbReference type="NCBIfam" id="NF008696">
    <property type="entry name" value="PRK11713.3-5"/>
    <property type="match status" value="1"/>
</dbReference>
<dbReference type="SUPFAM" id="SSF75217">
    <property type="entry name" value="alpha/beta knot"/>
    <property type="match status" value="1"/>
</dbReference>
<proteinExistence type="inferred from homology"/>
<evidence type="ECO:0000313" key="15">
    <source>
        <dbReference type="EMBL" id="SIT10869.1"/>
    </source>
</evidence>
<dbReference type="Proteomes" id="UP000185678">
    <property type="component" value="Unassembled WGS sequence"/>
</dbReference>
<evidence type="ECO:0000256" key="6">
    <source>
        <dbReference type="ARBA" id="ARBA00022552"/>
    </source>
</evidence>
<evidence type="ECO:0000256" key="12">
    <source>
        <dbReference type="PIRNR" id="PIRNR015601"/>
    </source>
</evidence>
<dbReference type="STRING" id="80876.SAMN05421779_10720"/>
<evidence type="ECO:0000256" key="10">
    <source>
        <dbReference type="ARBA" id="ARBA00025699"/>
    </source>
</evidence>
<dbReference type="GO" id="GO:0070475">
    <property type="term" value="P:rRNA base methylation"/>
    <property type="evidence" value="ECO:0007669"/>
    <property type="project" value="TreeGrafter"/>
</dbReference>
<dbReference type="InterPro" id="IPR015947">
    <property type="entry name" value="PUA-like_sf"/>
</dbReference>
<dbReference type="PANTHER" id="PTHR30027">
    <property type="entry name" value="RIBOSOMAL RNA SMALL SUBUNIT METHYLTRANSFERASE E"/>
    <property type="match status" value="1"/>
</dbReference>
<keyword evidence="6 12" id="KW-0698">rRNA processing</keyword>
<organism evidence="15 16">
    <name type="scientific">Insolitispirillum peregrinum</name>
    <dbReference type="NCBI Taxonomy" id="80876"/>
    <lineage>
        <taxon>Bacteria</taxon>
        <taxon>Pseudomonadati</taxon>
        <taxon>Pseudomonadota</taxon>
        <taxon>Alphaproteobacteria</taxon>
        <taxon>Rhodospirillales</taxon>
        <taxon>Novispirillaceae</taxon>
        <taxon>Insolitispirillum</taxon>
    </lineage>
</organism>
<dbReference type="NCBIfam" id="TIGR00046">
    <property type="entry name" value="RsmE family RNA methyltransferase"/>
    <property type="match status" value="1"/>
</dbReference>
<dbReference type="CDD" id="cd18084">
    <property type="entry name" value="RsmE-like"/>
    <property type="match status" value="1"/>
</dbReference>
<dbReference type="NCBIfam" id="NF008694">
    <property type="entry name" value="PRK11713.3-2"/>
    <property type="match status" value="1"/>
</dbReference>
<keyword evidence="5 12" id="KW-0963">Cytoplasm</keyword>
<dbReference type="InterPro" id="IPR006700">
    <property type="entry name" value="RsmE"/>
</dbReference>
<dbReference type="InterPro" id="IPR029028">
    <property type="entry name" value="Alpha/beta_knot_MTases"/>
</dbReference>
<dbReference type="GO" id="GO:0070042">
    <property type="term" value="F:rRNA (uridine-N3-)-methyltransferase activity"/>
    <property type="evidence" value="ECO:0007669"/>
    <property type="project" value="TreeGrafter"/>
</dbReference>
<evidence type="ECO:0000256" key="7">
    <source>
        <dbReference type="ARBA" id="ARBA00022603"/>
    </source>
</evidence>
<keyword evidence="16" id="KW-1185">Reference proteome</keyword>
<evidence type="ECO:0000259" key="13">
    <source>
        <dbReference type="Pfam" id="PF04452"/>
    </source>
</evidence>
<comment type="similarity">
    <text evidence="2 12">Belongs to the RNA methyltransferase RsmE family.</text>
</comment>
<dbReference type="InterPro" id="IPR029026">
    <property type="entry name" value="tRNA_m1G_MTases_N"/>
</dbReference>
<dbReference type="PANTHER" id="PTHR30027:SF3">
    <property type="entry name" value="16S RRNA (URACIL(1498)-N(3))-METHYLTRANSFERASE"/>
    <property type="match status" value="1"/>
</dbReference>
<dbReference type="Gene3D" id="3.40.1280.10">
    <property type="match status" value="1"/>
</dbReference>
<evidence type="ECO:0000256" key="9">
    <source>
        <dbReference type="ARBA" id="ARBA00022691"/>
    </source>
</evidence>
<evidence type="ECO:0000313" key="16">
    <source>
        <dbReference type="Proteomes" id="UP000185678"/>
    </source>
</evidence>
<comment type="subcellular location">
    <subcellularLocation>
        <location evidence="1 12">Cytoplasm</location>
    </subcellularLocation>
</comment>
<keyword evidence="8 12" id="KW-0808">Transferase</keyword>
<dbReference type="Gene3D" id="2.40.240.20">
    <property type="entry name" value="Hypothetical PUA domain-like, domain 1"/>
    <property type="match status" value="1"/>
</dbReference>
<evidence type="ECO:0000259" key="14">
    <source>
        <dbReference type="Pfam" id="PF20260"/>
    </source>
</evidence>
<evidence type="ECO:0000256" key="2">
    <source>
        <dbReference type="ARBA" id="ARBA00005528"/>
    </source>
</evidence>
<evidence type="ECO:0000256" key="5">
    <source>
        <dbReference type="ARBA" id="ARBA00022490"/>
    </source>
</evidence>
<dbReference type="PIRSF" id="PIRSF015601">
    <property type="entry name" value="MTase_slr0722"/>
    <property type="match status" value="1"/>
</dbReference>
<dbReference type="EMBL" id="FTOA01000007">
    <property type="protein sequence ID" value="SIT10869.1"/>
    <property type="molecule type" value="Genomic_DNA"/>
</dbReference>
<dbReference type="EC" id="2.1.1.193" evidence="3 12"/>
<dbReference type="InterPro" id="IPR046886">
    <property type="entry name" value="RsmE_MTase_dom"/>
</dbReference>
<comment type="catalytic activity">
    <reaction evidence="11 12">
        <text>uridine(1498) in 16S rRNA + S-adenosyl-L-methionine = N(3)-methyluridine(1498) in 16S rRNA + S-adenosyl-L-homocysteine + H(+)</text>
        <dbReference type="Rhea" id="RHEA:42920"/>
        <dbReference type="Rhea" id="RHEA-COMP:10283"/>
        <dbReference type="Rhea" id="RHEA-COMP:10284"/>
        <dbReference type="ChEBI" id="CHEBI:15378"/>
        <dbReference type="ChEBI" id="CHEBI:57856"/>
        <dbReference type="ChEBI" id="CHEBI:59789"/>
        <dbReference type="ChEBI" id="CHEBI:65315"/>
        <dbReference type="ChEBI" id="CHEBI:74502"/>
        <dbReference type="EC" id="2.1.1.193"/>
    </reaction>
</comment>
<dbReference type="Pfam" id="PF20260">
    <property type="entry name" value="PUA_4"/>
    <property type="match status" value="1"/>
</dbReference>
<keyword evidence="7 12" id="KW-0489">Methyltransferase</keyword>
<gene>
    <name evidence="15" type="ORF">SAMN05421779_10720</name>
</gene>
<dbReference type="InterPro" id="IPR046887">
    <property type="entry name" value="RsmE_PUA-like"/>
</dbReference>
<evidence type="ECO:0000256" key="4">
    <source>
        <dbReference type="ARBA" id="ARBA00013673"/>
    </source>
</evidence>
<name>A0A1N7PKG1_9PROT</name>
<dbReference type="AlphaFoldDB" id="A0A1N7PKG1"/>
<protein>
    <recommendedName>
        <fullName evidence="4 12">Ribosomal RNA small subunit methyltransferase E</fullName>
        <ecNumber evidence="3 12">2.1.1.193</ecNumber>
    </recommendedName>
</protein>
<evidence type="ECO:0000256" key="1">
    <source>
        <dbReference type="ARBA" id="ARBA00004496"/>
    </source>
</evidence>
<dbReference type="Pfam" id="PF04452">
    <property type="entry name" value="Methyltrans_RNA"/>
    <property type="match status" value="1"/>
</dbReference>
<comment type="function">
    <text evidence="10 12">Specifically methylates the N3 position of the uracil ring of uridine 1498 (m3U1498) in 16S rRNA. Acts on the fully assembled 30S ribosomal subunit.</text>
</comment>
<dbReference type="GO" id="GO:0005737">
    <property type="term" value="C:cytoplasm"/>
    <property type="evidence" value="ECO:0007669"/>
    <property type="project" value="UniProtKB-SubCell"/>
</dbReference>
<keyword evidence="9 12" id="KW-0949">S-adenosyl-L-methionine</keyword>
<evidence type="ECO:0000256" key="3">
    <source>
        <dbReference type="ARBA" id="ARBA00012328"/>
    </source>
</evidence>
<evidence type="ECO:0000256" key="11">
    <source>
        <dbReference type="ARBA" id="ARBA00047944"/>
    </source>
</evidence>
<feature type="domain" description="Ribosomal RNA small subunit methyltransferase E PUA-like" evidence="14">
    <location>
        <begin position="31"/>
        <end position="78"/>
    </location>
</feature>
<reference evidence="15 16" key="1">
    <citation type="submission" date="2017-01" db="EMBL/GenBank/DDBJ databases">
        <authorList>
            <person name="Mah S.A."/>
            <person name="Swanson W.J."/>
            <person name="Moy G.W."/>
            <person name="Vacquier V.D."/>
        </authorList>
    </citation>
    <scope>NUCLEOTIDE SEQUENCE [LARGE SCALE GENOMIC DNA]</scope>
    <source>
        <strain evidence="15 16">DSM 11589</strain>
    </source>
</reference>
<sequence>MMSNAKSHRASPPKYRLYVETSLVAGAQVELTDDHAHYLGAVMRATSGDRVALFNGRDGEWDAEIIDLGKRRCQVRLETQLRPQAAENQQDLWLAFAPVKKAGTDMIVEKATELGVAVIQPVLTQFTQSQRVNTDRLAANAREAAEQCERLSVPEVREPLTLERLLASWPKGRILFTLDETGGGAAITDVLSCSGSGPSAFLVGPEGGFSKSELDLLRRSPFVTHITLGPRILRAETAAVAGLTCWQALCGDWRARPDFRTPFHAPE</sequence>
<accession>A0A1N7PKG1</accession>
<evidence type="ECO:0000256" key="8">
    <source>
        <dbReference type="ARBA" id="ARBA00022679"/>
    </source>
</evidence>